<feature type="transmembrane region" description="Helical" evidence="9">
    <location>
        <begin position="73"/>
        <end position="95"/>
    </location>
</feature>
<evidence type="ECO:0000313" key="10">
    <source>
        <dbReference type="EMBL" id="KRM04889.1"/>
    </source>
</evidence>
<dbReference type="AlphaFoldDB" id="A0A0R1VQ59"/>
<keyword evidence="7 9" id="KW-1133">Transmembrane helix</keyword>
<dbReference type="Proteomes" id="UP000051451">
    <property type="component" value="Unassembled WGS sequence"/>
</dbReference>
<evidence type="ECO:0000256" key="9">
    <source>
        <dbReference type="HAMAP-Rule" id="MF_01461"/>
    </source>
</evidence>
<dbReference type="PATRIC" id="fig|1423750.3.peg.1962"/>
<protein>
    <recommendedName>
        <fullName evidence="3 9">Energy-coupling factor transporter transmembrane protein EcfT</fullName>
        <shortName evidence="9">ECF transporter T component EcfT</shortName>
    </recommendedName>
</protein>
<evidence type="ECO:0000256" key="2">
    <source>
        <dbReference type="ARBA" id="ARBA00005660"/>
    </source>
</evidence>
<dbReference type="PANTHER" id="PTHR33514">
    <property type="entry name" value="PROTEIN ABCI12, CHLOROPLASTIC"/>
    <property type="match status" value="1"/>
</dbReference>
<proteinExistence type="inferred from homology"/>
<dbReference type="CDD" id="cd16914">
    <property type="entry name" value="EcfT"/>
    <property type="match status" value="1"/>
</dbReference>
<keyword evidence="5 9" id="KW-1003">Cell membrane</keyword>
<sequence length="274" mass="31290">MAAKGGEQQLNKVLLGRYLPGSSFIHRLDPRSKLILSFYFIIIIFLANNWLTYLFMFAVVAGCILLAKIKLSFFWKGVQPLIWLILFTVVLQILFSRGGTVYWQWGPFSLTQTGIISGIYVFFRFVLIIFMSTLLTLTTPPLEIAGALESLLKPLKKIHFPVYEVSLMLSIALRFVPTLLDEATKIMNAQRSRGVNFDTGSLRQRLHAVVPLLIPLFVSAFNRAEDLATAMEARGYHGGEGRTKYRVNQWRLRDTLSMFAFLLVTVIMFLLRTW</sequence>
<evidence type="ECO:0000256" key="1">
    <source>
        <dbReference type="ARBA" id="ARBA00004651"/>
    </source>
</evidence>
<dbReference type="HAMAP" id="MF_01461">
    <property type="entry name" value="EcfT"/>
    <property type="match status" value="1"/>
</dbReference>
<name>A0A0R1VQ59_9LACO</name>
<evidence type="ECO:0000256" key="3">
    <source>
        <dbReference type="ARBA" id="ARBA00014042"/>
    </source>
</evidence>
<dbReference type="GO" id="GO:0005886">
    <property type="term" value="C:plasma membrane"/>
    <property type="evidence" value="ECO:0007669"/>
    <property type="project" value="UniProtKB-SubCell"/>
</dbReference>
<evidence type="ECO:0000256" key="6">
    <source>
        <dbReference type="ARBA" id="ARBA00022692"/>
    </source>
</evidence>
<comment type="caution">
    <text evidence="10">The sequence shown here is derived from an EMBL/GenBank/DDBJ whole genome shotgun (WGS) entry which is preliminary data.</text>
</comment>
<comment type="function">
    <text evidence="9">Transmembrane (T) component of an energy-coupling factor (ECF) ABC-transporter complex. Unlike classic ABC transporters this ECF transporter provides the energy necessary to transport a number of different substrates.</text>
</comment>
<evidence type="ECO:0000256" key="5">
    <source>
        <dbReference type="ARBA" id="ARBA00022475"/>
    </source>
</evidence>
<feature type="transmembrane region" description="Helical" evidence="9">
    <location>
        <begin position="252"/>
        <end position="271"/>
    </location>
</feature>
<keyword evidence="6 9" id="KW-0812">Transmembrane</keyword>
<dbReference type="GO" id="GO:0022857">
    <property type="term" value="F:transmembrane transporter activity"/>
    <property type="evidence" value="ECO:0007669"/>
    <property type="project" value="UniProtKB-UniRule"/>
</dbReference>
<keyword evidence="8 9" id="KW-0472">Membrane</keyword>
<evidence type="ECO:0000256" key="4">
    <source>
        <dbReference type="ARBA" id="ARBA00022448"/>
    </source>
</evidence>
<dbReference type="Pfam" id="PF02361">
    <property type="entry name" value="CbiQ"/>
    <property type="match status" value="1"/>
</dbReference>
<organism evidence="10 11">
    <name type="scientific">Liquorilactobacillus ghanensis DSM 18630</name>
    <dbReference type="NCBI Taxonomy" id="1423750"/>
    <lineage>
        <taxon>Bacteria</taxon>
        <taxon>Bacillati</taxon>
        <taxon>Bacillota</taxon>
        <taxon>Bacilli</taxon>
        <taxon>Lactobacillales</taxon>
        <taxon>Lactobacillaceae</taxon>
        <taxon>Liquorilactobacillus</taxon>
    </lineage>
</organism>
<dbReference type="PANTHER" id="PTHR33514:SF13">
    <property type="entry name" value="PROTEIN ABCI12, CHLOROPLASTIC"/>
    <property type="match status" value="1"/>
</dbReference>
<keyword evidence="4 9" id="KW-0813">Transport</keyword>
<keyword evidence="11" id="KW-1185">Reference proteome</keyword>
<feature type="transmembrane region" description="Helical" evidence="9">
    <location>
        <begin position="38"/>
        <end position="66"/>
    </location>
</feature>
<comment type="subunit">
    <text evidence="9">Forms a stable energy-coupling factor (ECF) transporter complex composed of 2 membrane-embedded substrate-binding proteins (S component), 2 ATP-binding proteins (A component) and 2 transmembrane proteins (T component).</text>
</comment>
<dbReference type="InterPro" id="IPR003339">
    <property type="entry name" value="ABC/ECF_trnsptr_transmembrane"/>
</dbReference>
<dbReference type="STRING" id="1423750.FC89_GL001920"/>
<evidence type="ECO:0000256" key="8">
    <source>
        <dbReference type="ARBA" id="ARBA00023136"/>
    </source>
</evidence>
<reference evidence="10 11" key="1">
    <citation type="journal article" date="2015" name="Genome Announc.">
        <title>Expanding the biotechnology potential of lactobacilli through comparative genomics of 213 strains and associated genera.</title>
        <authorList>
            <person name="Sun Z."/>
            <person name="Harris H.M."/>
            <person name="McCann A."/>
            <person name="Guo C."/>
            <person name="Argimon S."/>
            <person name="Zhang W."/>
            <person name="Yang X."/>
            <person name="Jeffery I.B."/>
            <person name="Cooney J.C."/>
            <person name="Kagawa T.F."/>
            <person name="Liu W."/>
            <person name="Song Y."/>
            <person name="Salvetti E."/>
            <person name="Wrobel A."/>
            <person name="Rasinkangas P."/>
            <person name="Parkhill J."/>
            <person name="Rea M.C."/>
            <person name="O'Sullivan O."/>
            <person name="Ritari J."/>
            <person name="Douillard F.P."/>
            <person name="Paul Ross R."/>
            <person name="Yang R."/>
            <person name="Briner A.E."/>
            <person name="Felis G.E."/>
            <person name="de Vos W.M."/>
            <person name="Barrangou R."/>
            <person name="Klaenhammer T.R."/>
            <person name="Caufield P.W."/>
            <person name="Cui Y."/>
            <person name="Zhang H."/>
            <person name="O'Toole P.W."/>
        </authorList>
    </citation>
    <scope>NUCLEOTIDE SEQUENCE [LARGE SCALE GENOMIC DNA]</scope>
    <source>
        <strain evidence="10 11">DSM 18630</strain>
    </source>
</reference>
<feature type="transmembrane region" description="Helical" evidence="9">
    <location>
        <begin position="115"/>
        <end position="137"/>
    </location>
</feature>
<evidence type="ECO:0000313" key="11">
    <source>
        <dbReference type="Proteomes" id="UP000051451"/>
    </source>
</evidence>
<dbReference type="EMBL" id="AZGB01000025">
    <property type="protein sequence ID" value="KRM04889.1"/>
    <property type="molecule type" value="Genomic_DNA"/>
</dbReference>
<comment type="similarity">
    <text evidence="2 9">Belongs to the energy-coupling factor EcfT family.</text>
</comment>
<gene>
    <name evidence="9" type="primary">ecfT</name>
    <name evidence="10" type="ORF">FC89_GL001920</name>
</gene>
<evidence type="ECO:0000256" key="7">
    <source>
        <dbReference type="ARBA" id="ARBA00022989"/>
    </source>
</evidence>
<comment type="subcellular location">
    <subcellularLocation>
        <location evidence="1 9">Cell membrane</location>
        <topology evidence="1 9">Multi-pass membrane protein</topology>
    </subcellularLocation>
</comment>
<dbReference type="InterPro" id="IPR024919">
    <property type="entry name" value="EcfT"/>
</dbReference>
<accession>A0A0R1VQ59</accession>